<evidence type="ECO:0000313" key="3">
    <source>
        <dbReference type="Proteomes" id="UP001221898"/>
    </source>
</evidence>
<reference evidence="2" key="1">
    <citation type="journal article" date="2023" name="Science">
        <title>Genome structures resolve the early diversification of teleost fishes.</title>
        <authorList>
            <person name="Parey E."/>
            <person name="Louis A."/>
            <person name="Montfort J."/>
            <person name="Bouchez O."/>
            <person name="Roques C."/>
            <person name="Iampietro C."/>
            <person name="Lluch J."/>
            <person name="Castinel A."/>
            <person name="Donnadieu C."/>
            <person name="Desvignes T."/>
            <person name="Floi Bucao C."/>
            <person name="Jouanno E."/>
            <person name="Wen M."/>
            <person name="Mejri S."/>
            <person name="Dirks R."/>
            <person name="Jansen H."/>
            <person name="Henkel C."/>
            <person name="Chen W.J."/>
            <person name="Zahm M."/>
            <person name="Cabau C."/>
            <person name="Klopp C."/>
            <person name="Thompson A.W."/>
            <person name="Robinson-Rechavi M."/>
            <person name="Braasch I."/>
            <person name="Lecointre G."/>
            <person name="Bobe J."/>
            <person name="Postlethwait J.H."/>
            <person name="Berthelot C."/>
            <person name="Roest Crollius H."/>
            <person name="Guiguen Y."/>
        </authorList>
    </citation>
    <scope>NUCLEOTIDE SEQUENCE</scope>
    <source>
        <strain evidence="2">NC1722</strain>
    </source>
</reference>
<dbReference type="Proteomes" id="UP001221898">
    <property type="component" value="Unassembled WGS sequence"/>
</dbReference>
<feature type="compositionally biased region" description="Basic and acidic residues" evidence="1">
    <location>
        <begin position="100"/>
        <end position="109"/>
    </location>
</feature>
<protein>
    <submittedName>
        <fullName evidence="2">Uncharacterized protein</fullName>
    </submittedName>
</protein>
<organism evidence="2 3">
    <name type="scientific">Aldrovandia affinis</name>
    <dbReference type="NCBI Taxonomy" id="143900"/>
    <lineage>
        <taxon>Eukaryota</taxon>
        <taxon>Metazoa</taxon>
        <taxon>Chordata</taxon>
        <taxon>Craniata</taxon>
        <taxon>Vertebrata</taxon>
        <taxon>Euteleostomi</taxon>
        <taxon>Actinopterygii</taxon>
        <taxon>Neopterygii</taxon>
        <taxon>Teleostei</taxon>
        <taxon>Notacanthiformes</taxon>
        <taxon>Halosauridae</taxon>
        <taxon>Aldrovandia</taxon>
    </lineage>
</organism>
<dbReference type="AlphaFoldDB" id="A0AAD7S940"/>
<feature type="compositionally biased region" description="Basic and acidic residues" evidence="1">
    <location>
        <begin position="33"/>
        <end position="44"/>
    </location>
</feature>
<proteinExistence type="predicted"/>
<evidence type="ECO:0000256" key="1">
    <source>
        <dbReference type="SAM" id="MobiDB-lite"/>
    </source>
</evidence>
<comment type="caution">
    <text evidence="2">The sequence shown here is derived from an EMBL/GenBank/DDBJ whole genome shotgun (WGS) entry which is preliminary data.</text>
</comment>
<sequence>MKSVTGLGDGRTDGQRHGLRAYALGVQRSWRGSPDRSHNAERRQWAGRRRRAGERTQRLMDWHHILARDTMTRRSAKTRRRDPGGGQTLLAPRSSLPDSAWHRSGKDVNQRAQQTAGPHRICTPHQRAPPTTTTTTSSEAGAGPGNSVTFHFFTA</sequence>
<keyword evidence="3" id="KW-1185">Reference proteome</keyword>
<name>A0AAD7S940_9TELE</name>
<feature type="region of interest" description="Disordered" evidence="1">
    <location>
        <begin position="28"/>
        <end position="57"/>
    </location>
</feature>
<feature type="region of interest" description="Disordered" evidence="1">
    <location>
        <begin position="1"/>
        <end position="20"/>
    </location>
</feature>
<accession>A0AAD7S940</accession>
<feature type="region of interest" description="Disordered" evidence="1">
    <location>
        <begin position="70"/>
        <end position="146"/>
    </location>
</feature>
<evidence type="ECO:0000313" key="2">
    <source>
        <dbReference type="EMBL" id="KAJ8398282.1"/>
    </source>
</evidence>
<gene>
    <name evidence="2" type="ORF">AAFF_G00428520</name>
</gene>
<dbReference type="EMBL" id="JAINUG010000091">
    <property type="protein sequence ID" value="KAJ8398282.1"/>
    <property type="molecule type" value="Genomic_DNA"/>
</dbReference>